<sequence length="433" mass="48740">MGSIQRILSLVLGFALFTSFFISVNPQPNYEADDHDFEDFDNEGDTAENSQKVNAEEDFDEDGVVVDDVIEGEENISPEFFPKEKEDAPLEGDEADEYSHLADTEEFIGYNSDSSSTKAQHNLHKEPIREPKITVADVPLHLRSNWDSFYLELILLFGLLIYFGNFSIGRSKNAKLATSWFEANKTLLTQQFALVGNYSLYCSGRVCIHSMTVELRLLKRQDLVSVAMQMFRPSTDEVVVKIRLDDMENFVMCLATKKMASKYVKDMTDITTFCTGDRKGTLPSKQYGGCASYSKFLLLSEIAEASNSILTDPRTVTVLGKHLARINYLHISDQYSGPQQPDSLTTASKMPPVLKVVILSFQLLAPAKFSPKKTDKISADDMEQLRSLLHLVLYLADKLSRFKLSKESKSKADKNRSRVEEAFLKATHAVRAE</sequence>
<feature type="non-terminal residue" evidence="12">
    <location>
        <position position="433"/>
    </location>
</feature>
<evidence type="ECO:0000256" key="4">
    <source>
        <dbReference type="ARBA" id="ARBA00034697"/>
    </source>
</evidence>
<gene>
    <name evidence="12" type="primary">LOC108676279</name>
</gene>
<dbReference type="GO" id="GO:0030867">
    <property type="term" value="C:rough endoplasmic reticulum membrane"/>
    <property type="evidence" value="ECO:0007669"/>
    <property type="project" value="UniProtKB-SubCell"/>
</dbReference>
<evidence type="ECO:0000313" key="11">
    <source>
        <dbReference type="Proteomes" id="UP000694843"/>
    </source>
</evidence>
<dbReference type="GO" id="GO:0005509">
    <property type="term" value="F:calcium ion binding"/>
    <property type="evidence" value="ECO:0007669"/>
    <property type="project" value="InterPro"/>
</dbReference>
<dbReference type="KEGG" id="hazt:108676279"/>
<dbReference type="GeneID" id="108676279"/>
<evidence type="ECO:0000256" key="5">
    <source>
        <dbReference type="ARBA" id="ARBA00034746"/>
    </source>
</evidence>
<feature type="region of interest" description="Disordered" evidence="8">
    <location>
        <begin position="32"/>
        <end position="58"/>
    </location>
</feature>
<dbReference type="OrthoDB" id="10039147at2759"/>
<name>A0A8B7P448_HYAAZ</name>
<dbReference type="OMA" id="ESMWVAT"/>
<dbReference type="RefSeq" id="XP_018019826.1">
    <property type="nucleotide sequence ID" value="XM_018164337.2"/>
</dbReference>
<keyword evidence="2 9" id="KW-1133">Transmembrane helix</keyword>
<dbReference type="AlphaFoldDB" id="A0A8B7P448"/>
<keyword evidence="11" id="KW-1185">Reference proteome</keyword>
<dbReference type="InterPro" id="IPR012879">
    <property type="entry name" value="CCDC47"/>
</dbReference>
<evidence type="ECO:0000256" key="7">
    <source>
        <dbReference type="ARBA" id="ARBA00034902"/>
    </source>
</evidence>
<dbReference type="PANTHER" id="PTHR12883">
    <property type="entry name" value="ADIPOCYTE-SPECIFIC PROTEIN 4-RELATED"/>
    <property type="match status" value="1"/>
</dbReference>
<keyword evidence="1 9" id="KW-0812">Transmembrane</keyword>
<evidence type="ECO:0000256" key="3">
    <source>
        <dbReference type="ARBA" id="ARBA00023136"/>
    </source>
</evidence>
<feature type="transmembrane region" description="Helical" evidence="9">
    <location>
        <begin position="149"/>
        <end position="168"/>
    </location>
</feature>
<organism evidence="11 12">
    <name type="scientific">Hyalella azteca</name>
    <name type="common">Amphipod</name>
    <dbReference type="NCBI Taxonomy" id="294128"/>
    <lineage>
        <taxon>Eukaryota</taxon>
        <taxon>Metazoa</taxon>
        <taxon>Ecdysozoa</taxon>
        <taxon>Arthropoda</taxon>
        <taxon>Crustacea</taxon>
        <taxon>Multicrustacea</taxon>
        <taxon>Malacostraca</taxon>
        <taxon>Eumalacostraca</taxon>
        <taxon>Peracarida</taxon>
        <taxon>Amphipoda</taxon>
        <taxon>Senticaudata</taxon>
        <taxon>Talitrida</taxon>
        <taxon>Talitroidea</taxon>
        <taxon>Hyalellidae</taxon>
        <taxon>Hyalella</taxon>
    </lineage>
</organism>
<keyword evidence="3 9" id="KW-0472">Membrane</keyword>
<evidence type="ECO:0000256" key="9">
    <source>
        <dbReference type="SAM" id="Phobius"/>
    </source>
</evidence>
<feature type="chain" id="PRO_5034264131" description="PAT complex subunit CCDC47" evidence="10">
    <location>
        <begin position="27"/>
        <end position="433"/>
    </location>
</feature>
<evidence type="ECO:0000313" key="12">
    <source>
        <dbReference type="RefSeq" id="XP_018019826.1"/>
    </source>
</evidence>
<dbReference type="GO" id="GO:0032469">
    <property type="term" value="P:endoplasmic reticulum calcium ion homeostasis"/>
    <property type="evidence" value="ECO:0007669"/>
    <property type="project" value="InterPro"/>
</dbReference>
<dbReference type="PANTHER" id="PTHR12883:SF0">
    <property type="entry name" value="PAT COMPLEX SUBUNIT CCDC47"/>
    <property type="match status" value="1"/>
</dbReference>
<dbReference type="Proteomes" id="UP000694843">
    <property type="component" value="Unplaced"/>
</dbReference>
<evidence type="ECO:0000256" key="8">
    <source>
        <dbReference type="SAM" id="MobiDB-lite"/>
    </source>
</evidence>
<evidence type="ECO:0000256" key="1">
    <source>
        <dbReference type="ARBA" id="ARBA00022692"/>
    </source>
</evidence>
<feature type="signal peptide" evidence="10">
    <location>
        <begin position="1"/>
        <end position="26"/>
    </location>
</feature>
<evidence type="ECO:0000256" key="2">
    <source>
        <dbReference type="ARBA" id="ARBA00022989"/>
    </source>
</evidence>
<accession>A0A8B7P448</accession>
<protein>
    <recommendedName>
        <fullName evidence="6">PAT complex subunit CCDC47</fullName>
    </recommendedName>
    <alternativeName>
        <fullName evidence="7">Coiled-coil domain-containing protein 47</fullName>
    </alternativeName>
</protein>
<evidence type="ECO:0000256" key="6">
    <source>
        <dbReference type="ARBA" id="ARBA00034875"/>
    </source>
</evidence>
<comment type="similarity">
    <text evidence="5">Belongs to the CCDC47 family.</text>
</comment>
<feature type="compositionally biased region" description="Acidic residues" evidence="8">
    <location>
        <begin position="32"/>
        <end position="46"/>
    </location>
</feature>
<dbReference type="Pfam" id="PF07946">
    <property type="entry name" value="CCDC47"/>
    <property type="match status" value="1"/>
</dbReference>
<proteinExistence type="inferred from homology"/>
<evidence type="ECO:0000256" key="10">
    <source>
        <dbReference type="SAM" id="SignalP"/>
    </source>
</evidence>
<keyword evidence="10" id="KW-0732">Signal</keyword>
<comment type="subcellular location">
    <subcellularLocation>
        <location evidence="4">Rough endoplasmic reticulum membrane</location>
        <topology evidence="4">Single-pass type I membrane protein</topology>
    </subcellularLocation>
</comment>
<reference evidence="12" key="1">
    <citation type="submission" date="2025-08" db="UniProtKB">
        <authorList>
            <consortium name="RefSeq"/>
        </authorList>
    </citation>
    <scope>IDENTIFICATION</scope>
    <source>
        <tissue evidence="12">Whole organism</tissue>
    </source>
</reference>